<name>A0A806KSJ5_9BACT</name>
<protein>
    <submittedName>
        <fullName evidence="1">PilT protein domain protein</fullName>
    </submittedName>
</protein>
<organism evidence="1">
    <name type="scientific">uncultured bacterium contig00107</name>
    <dbReference type="NCBI Taxonomy" id="1181573"/>
    <lineage>
        <taxon>Bacteria</taxon>
        <taxon>environmental samples</taxon>
    </lineage>
</organism>
<proteinExistence type="predicted"/>
<sequence>MEKLKVYLDTSAIGYLDERTSPTEMNDMLLLWGRIKRGDYDVVISQIALNEIRDNKNAEKVKTLVVFLAEISYTTIEVDDEIERIAELLRSNGLLASDKHRNDRLHIGCAIASGCDVLVSLNFKHLVNVKTVKGVREIASLGGYGHIDIVPPNMLIQEDGE</sequence>
<dbReference type="Gene3D" id="3.40.50.1010">
    <property type="entry name" value="5'-nuclease"/>
    <property type="match status" value="1"/>
</dbReference>
<evidence type="ECO:0000313" key="1">
    <source>
        <dbReference type="EMBL" id="AGS54211.1"/>
    </source>
</evidence>
<dbReference type="SUPFAM" id="SSF88723">
    <property type="entry name" value="PIN domain-like"/>
    <property type="match status" value="1"/>
</dbReference>
<dbReference type="AlphaFoldDB" id="A0A806KSJ5"/>
<reference evidence="1" key="1">
    <citation type="submission" date="2012-03" db="EMBL/GenBank/DDBJ databases">
        <title>Functional metagenomics reveals considerable lignocellulase gene clusters in the gut microbiome of a wood-feeding higher termite.</title>
        <authorList>
            <person name="Liu N."/>
        </authorList>
    </citation>
    <scope>NUCLEOTIDE SEQUENCE</scope>
</reference>
<accession>A0A806KSJ5</accession>
<dbReference type="EMBL" id="JQ844280">
    <property type="protein sequence ID" value="AGS54211.1"/>
    <property type="molecule type" value="Genomic_DNA"/>
</dbReference>
<dbReference type="InterPro" id="IPR029060">
    <property type="entry name" value="PIN-like_dom_sf"/>
</dbReference>